<feature type="chain" id="PRO_5007891622" description="Secreted protein" evidence="2">
    <location>
        <begin position="20"/>
        <end position="112"/>
    </location>
</feature>
<feature type="region of interest" description="Disordered" evidence="1">
    <location>
        <begin position="88"/>
        <end position="112"/>
    </location>
</feature>
<keyword evidence="4" id="KW-1185">Reference proteome</keyword>
<evidence type="ECO:0000313" key="4">
    <source>
        <dbReference type="Proteomes" id="UP000076738"/>
    </source>
</evidence>
<reference evidence="3 4" key="1">
    <citation type="journal article" date="2016" name="Mol. Biol. Evol.">
        <title>Comparative Genomics of Early-Diverging Mushroom-Forming Fungi Provides Insights into the Origins of Lignocellulose Decay Capabilities.</title>
        <authorList>
            <person name="Nagy L.G."/>
            <person name="Riley R."/>
            <person name="Tritt A."/>
            <person name="Adam C."/>
            <person name="Daum C."/>
            <person name="Floudas D."/>
            <person name="Sun H."/>
            <person name="Yadav J.S."/>
            <person name="Pangilinan J."/>
            <person name="Larsson K.H."/>
            <person name="Matsuura K."/>
            <person name="Barry K."/>
            <person name="Labutti K."/>
            <person name="Kuo R."/>
            <person name="Ohm R.A."/>
            <person name="Bhattacharya S.S."/>
            <person name="Shirouzu T."/>
            <person name="Yoshinaga Y."/>
            <person name="Martin F.M."/>
            <person name="Grigoriev I.V."/>
            <person name="Hibbett D.S."/>
        </authorList>
    </citation>
    <scope>NUCLEOTIDE SEQUENCE [LARGE SCALE GENOMIC DNA]</scope>
    <source>
        <strain evidence="3 4">TUFC12733</strain>
    </source>
</reference>
<dbReference type="EMBL" id="KV417270">
    <property type="protein sequence ID" value="KZP00151.1"/>
    <property type="molecule type" value="Genomic_DNA"/>
</dbReference>
<gene>
    <name evidence="3" type="ORF">CALVIDRAFT_323293</name>
</gene>
<organism evidence="3 4">
    <name type="scientific">Calocera viscosa (strain TUFC12733)</name>
    <dbReference type="NCBI Taxonomy" id="1330018"/>
    <lineage>
        <taxon>Eukaryota</taxon>
        <taxon>Fungi</taxon>
        <taxon>Dikarya</taxon>
        <taxon>Basidiomycota</taxon>
        <taxon>Agaricomycotina</taxon>
        <taxon>Dacrymycetes</taxon>
        <taxon>Dacrymycetales</taxon>
        <taxon>Dacrymycetaceae</taxon>
        <taxon>Calocera</taxon>
    </lineage>
</organism>
<proteinExistence type="predicted"/>
<accession>A0A167QQN9</accession>
<sequence length="112" mass="12219">MQMMHLLVLTVGSWGSGRSRRTEAATAGITKTRTMSGEHLRVMPLLVDQPPAAPLNKRRTSTPEQESAERVPLPQPAAIFACHGTVSAHPDKSKFSQNRTRTVESCGGMHRS</sequence>
<feature type="region of interest" description="Disordered" evidence="1">
    <location>
        <begin position="47"/>
        <end position="73"/>
    </location>
</feature>
<dbReference type="AlphaFoldDB" id="A0A167QQN9"/>
<evidence type="ECO:0000313" key="3">
    <source>
        <dbReference type="EMBL" id="KZP00151.1"/>
    </source>
</evidence>
<dbReference type="Proteomes" id="UP000076738">
    <property type="component" value="Unassembled WGS sequence"/>
</dbReference>
<name>A0A167QQN9_CALVF</name>
<evidence type="ECO:0008006" key="5">
    <source>
        <dbReference type="Google" id="ProtNLM"/>
    </source>
</evidence>
<feature type="signal peptide" evidence="2">
    <location>
        <begin position="1"/>
        <end position="19"/>
    </location>
</feature>
<keyword evidence="2" id="KW-0732">Signal</keyword>
<evidence type="ECO:0000256" key="2">
    <source>
        <dbReference type="SAM" id="SignalP"/>
    </source>
</evidence>
<evidence type="ECO:0000256" key="1">
    <source>
        <dbReference type="SAM" id="MobiDB-lite"/>
    </source>
</evidence>
<protein>
    <recommendedName>
        <fullName evidence="5">Secreted protein</fullName>
    </recommendedName>
</protein>